<keyword evidence="8" id="KW-1185">Reference proteome</keyword>
<dbReference type="Proteomes" id="UP000028486">
    <property type="component" value="Chromosome"/>
</dbReference>
<dbReference type="eggNOG" id="COG4148">
    <property type="taxonomic scope" value="Bacteria"/>
</dbReference>
<feature type="domain" description="Mop" evidence="6">
    <location>
        <begin position="196"/>
        <end position="262"/>
    </location>
</feature>
<proteinExistence type="inferred from homology"/>
<dbReference type="InterPro" id="IPR036388">
    <property type="entry name" value="WH-like_DNA-bd_sf"/>
</dbReference>
<dbReference type="InterPro" id="IPR016462">
    <property type="entry name" value="ModE"/>
</dbReference>
<dbReference type="RefSeq" id="WP_038453205.1">
    <property type="nucleotide sequence ID" value="NZ_CP009043.1"/>
</dbReference>
<dbReference type="GO" id="GO:0015689">
    <property type="term" value="P:molybdate ion transport"/>
    <property type="evidence" value="ECO:0007669"/>
    <property type="project" value="UniProtKB-UniRule"/>
</dbReference>
<dbReference type="AlphaFoldDB" id="A0A076F9D6"/>
<dbReference type="SUPFAM" id="SSF50331">
    <property type="entry name" value="MOP-like"/>
    <property type="match status" value="2"/>
</dbReference>
<dbReference type="GO" id="GO:0030151">
    <property type="term" value="F:molybdenum ion binding"/>
    <property type="evidence" value="ECO:0007669"/>
    <property type="project" value="UniProtKB-UniRule"/>
</dbReference>
<dbReference type="InterPro" id="IPR008995">
    <property type="entry name" value="Mo/tungstate-bd_C_term_dom"/>
</dbReference>
<dbReference type="PANTHER" id="PTHR30432:SF1">
    <property type="entry name" value="DNA-BINDING TRANSCRIPTIONAL DUAL REGULATOR MODE"/>
    <property type="match status" value="1"/>
</dbReference>
<dbReference type="InterPro" id="IPR036390">
    <property type="entry name" value="WH_DNA-bd_sf"/>
</dbReference>
<dbReference type="OrthoDB" id="9800709at2"/>
<evidence type="ECO:0000256" key="3">
    <source>
        <dbReference type="ARBA" id="ARBA00022505"/>
    </source>
</evidence>
<accession>A0A076F9D6</accession>
<comment type="similarity">
    <text evidence="1 5">Belongs to the ModE family.</text>
</comment>
<dbReference type="KEGG" id="caj:CIG1485E_0422"/>
<dbReference type="STRING" id="1244531.CIG2463D_0423"/>
<dbReference type="InterPro" id="IPR004606">
    <property type="entry name" value="Mop_domain"/>
</dbReference>
<evidence type="ECO:0000259" key="6">
    <source>
        <dbReference type="PROSITE" id="PS51866"/>
    </source>
</evidence>
<dbReference type="EMBL" id="CP009043">
    <property type="protein sequence ID" value="AII14288.1"/>
    <property type="molecule type" value="Genomic_DNA"/>
</dbReference>
<dbReference type="HOGENOM" id="CLU_087839_1_0_7"/>
<name>A0A076F9D6_9BACT</name>
<organism evidence="7 8">
    <name type="scientific">Campylobacter iguaniorum</name>
    <dbReference type="NCBI Taxonomy" id="1244531"/>
    <lineage>
        <taxon>Bacteria</taxon>
        <taxon>Pseudomonadati</taxon>
        <taxon>Campylobacterota</taxon>
        <taxon>Epsilonproteobacteria</taxon>
        <taxon>Campylobacterales</taxon>
        <taxon>Campylobacteraceae</taxon>
        <taxon>Campylobacter</taxon>
    </lineage>
</organism>
<dbReference type="SUPFAM" id="SSF46785">
    <property type="entry name" value="Winged helix' DNA-binding domain"/>
    <property type="match status" value="1"/>
</dbReference>
<keyword evidence="2 5" id="KW-0813">Transport</keyword>
<dbReference type="PIRSF" id="PIRSF005763">
    <property type="entry name" value="Txn_reg_ModE"/>
    <property type="match status" value="1"/>
</dbReference>
<dbReference type="PROSITE" id="PS51866">
    <property type="entry name" value="MOP"/>
    <property type="match status" value="2"/>
</dbReference>
<dbReference type="InterPro" id="IPR005116">
    <property type="entry name" value="Transp-assoc_OB_typ1"/>
</dbReference>
<dbReference type="NCBIfam" id="TIGR00638">
    <property type="entry name" value="Mop"/>
    <property type="match status" value="2"/>
</dbReference>
<evidence type="ECO:0000256" key="4">
    <source>
        <dbReference type="ARBA" id="ARBA00022737"/>
    </source>
</evidence>
<keyword evidence="3 5" id="KW-0500">Molybdenum</keyword>
<dbReference type="PATRIC" id="fig|1244531.6.peg.377"/>
<dbReference type="Gene3D" id="2.40.50.100">
    <property type="match status" value="2"/>
</dbReference>
<dbReference type="PANTHER" id="PTHR30432">
    <property type="entry name" value="TRANSCRIPTIONAL REGULATOR MODE"/>
    <property type="match status" value="1"/>
</dbReference>
<dbReference type="Pfam" id="PF03459">
    <property type="entry name" value="TOBE"/>
    <property type="match status" value="2"/>
</dbReference>
<reference evidence="8" key="1">
    <citation type="journal article" date="2014" name="Genome Announc.">
        <title>Complete Genome Sequence of Campylobacter iguaniorum Strain 1485ET, Isolated from a Bearded Dragon (Pogona vitticeps).</title>
        <authorList>
            <person name="Gilbert M.J."/>
            <person name="Miller W.G."/>
            <person name="Yee E."/>
            <person name="Kik M."/>
            <person name="Wagenaar J.A."/>
            <person name="Duim B."/>
        </authorList>
    </citation>
    <scope>NUCLEOTIDE SEQUENCE [LARGE SCALE GENOMIC DNA]</scope>
    <source>
        <strain evidence="8">1485E</strain>
    </source>
</reference>
<gene>
    <name evidence="7" type="ORF">CIG1485E_0422</name>
</gene>
<dbReference type="InterPro" id="IPR051815">
    <property type="entry name" value="Molybdate_resp_trans_reg"/>
</dbReference>
<feature type="domain" description="Mop" evidence="6">
    <location>
        <begin position="123"/>
        <end position="189"/>
    </location>
</feature>
<evidence type="ECO:0000256" key="1">
    <source>
        <dbReference type="ARBA" id="ARBA00008110"/>
    </source>
</evidence>
<dbReference type="eggNOG" id="COG2005">
    <property type="taxonomic scope" value="Bacteria"/>
</dbReference>
<dbReference type="GO" id="GO:0006355">
    <property type="term" value="P:regulation of DNA-templated transcription"/>
    <property type="evidence" value="ECO:0007669"/>
    <property type="project" value="InterPro"/>
</dbReference>
<evidence type="ECO:0000256" key="5">
    <source>
        <dbReference type="PIRNR" id="PIRNR005763"/>
    </source>
</evidence>
<keyword evidence="4" id="KW-0677">Repeat</keyword>
<evidence type="ECO:0000256" key="2">
    <source>
        <dbReference type="ARBA" id="ARBA00022448"/>
    </source>
</evidence>
<evidence type="ECO:0000313" key="7">
    <source>
        <dbReference type="EMBL" id="AII14288.1"/>
    </source>
</evidence>
<dbReference type="Gene3D" id="1.10.10.10">
    <property type="entry name" value="Winged helix-like DNA-binding domain superfamily/Winged helix DNA-binding domain"/>
    <property type="match status" value="1"/>
</dbReference>
<evidence type="ECO:0000313" key="8">
    <source>
        <dbReference type="Proteomes" id="UP000028486"/>
    </source>
</evidence>
<protein>
    <submittedName>
        <fullName evidence="7">Transcriptional regulator, ModE family</fullName>
    </submittedName>
</protein>
<sequence>MKADVSLELFLNSDTAVLGKHIKLLKAIDQTKSITKAAAAIDISYKNAWDCLDFLNNRSKEPLIIRVNGNRKNSGSELSDYAKGLINTYDAILKAQKLFLDELCKSKDISKDALTHLQRMNMKLSARNQLLVEITDIKTGAVNSEVTAKLSNGEKLRATITVESEKNLDLKVGKEVLFIFKAPSVMIGKEDGKGMKLSAANQLKGKVLEAKLGAVNAEVIIEVSNHQKISAIITNESAQEMKINVGDEVVAIIKASNILIGA</sequence>